<gene>
    <name evidence="2" type="ORF">CSH63_04395</name>
</gene>
<keyword evidence="1" id="KW-0732">Signal</keyword>
<dbReference type="KEGG" id="mtua:CSH63_04395"/>
<proteinExistence type="predicted"/>
<name>A0A386WF52_9ACTN</name>
<evidence type="ECO:0000313" key="2">
    <source>
        <dbReference type="EMBL" id="AYF26713.1"/>
    </source>
</evidence>
<reference evidence="2 3" key="1">
    <citation type="submission" date="2017-10" db="EMBL/GenBank/DDBJ databases">
        <title>Integration of genomic and chemical information greatly accelerates assignment of the full stereostructure of myelolactone, a potent inhibitor of myeloma from a marine-derived Micromonospora.</title>
        <authorList>
            <person name="Kim M.C."/>
            <person name="Machado H."/>
            <person name="Jensen P.R."/>
            <person name="Fenical W."/>
        </authorList>
    </citation>
    <scope>NUCLEOTIDE SEQUENCE [LARGE SCALE GENOMIC DNA]</scope>
    <source>
        <strain evidence="2 3">CNY-010</strain>
    </source>
</reference>
<accession>A0A386WF52</accession>
<evidence type="ECO:0000256" key="1">
    <source>
        <dbReference type="SAM" id="SignalP"/>
    </source>
</evidence>
<evidence type="ECO:0000313" key="3">
    <source>
        <dbReference type="Proteomes" id="UP000267804"/>
    </source>
</evidence>
<evidence type="ECO:0008006" key="4">
    <source>
        <dbReference type="Google" id="ProtNLM"/>
    </source>
</evidence>
<dbReference type="EMBL" id="CP024087">
    <property type="protein sequence ID" value="AYF26713.1"/>
    <property type="molecule type" value="Genomic_DNA"/>
</dbReference>
<organism evidence="2 3">
    <name type="scientific">Micromonospora tulbaghiae</name>
    <dbReference type="NCBI Taxonomy" id="479978"/>
    <lineage>
        <taxon>Bacteria</taxon>
        <taxon>Bacillati</taxon>
        <taxon>Actinomycetota</taxon>
        <taxon>Actinomycetes</taxon>
        <taxon>Micromonosporales</taxon>
        <taxon>Micromonosporaceae</taxon>
        <taxon>Micromonospora</taxon>
    </lineage>
</organism>
<feature type="chain" id="PRO_5017312873" description="Lipoprotein" evidence="1">
    <location>
        <begin position="31"/>
        <end position="302"/>
    </location>
</feature>
<dbReference type="RefSeq" id="WP_120569139.1">
    <property type="nucleotide sequence ID" value="NZ_CP024087.1"/>
</dbReference>
<sequence length="302" mass="32579">MTHPTLTARRQRAALLGGSLVLVLLTACHADPRPAGTAPAAPRPASTPATAATVAGLTAQQRLNLLADTISTAPADTTDGLPYTYLHLQSWARASTRIVRTDVRRWRHDADGSGREIIRRAPDLHGLNHQPTPQERQEFSRTVPHTLHHGIGDLHPHLPGDIPANPRELIRLLAPPALADEPAYPRILTSGIVELATSQHLNPRQRATTLRALAAAPHLTYKGRTTDLPGRTGMSFQIVADGSTSTLLIHPDTGDLLAATEWINRGRRPGLHSYTLLLANARTRSTDMPTSPTTAAAATRLR</sequence>
<protein>
    <recommendedName>
        <fullName evidence="4">Lipoprotein</fullName>
    </recommendedName>
</protein>
<feature type="signal peptide" evidence="1">
    <location>
        <begin position="1"/>
        <end position="30"/>
    </location>
</feature>
<dbReference type="AlphaFoldDB" id="A0A386WF52"/>
<dbReference type="Proteomes" id="UP000267804">
    <property type="component" value="Chromosome"/>
</dbReference>